<dbReference type="PANTHER" id="PTHR46361">
    <property type="entry name" value="ELECTRON CARRIER/ PROTEIN DISULFIDE OXIDOREDUCTASE"/>
    <property type="match status" value="1"/>
</dbReference>
<keyword evidence="2" id="KW-0732">Signal</keyword>
<dbReference type="PANTHER" id="PTHR46361:SF3">
    <property type="entry name" value="ELECTRON CARRIER_ PROTEIN DISULFIDE OXIDOREDUCTASE"/>
    <property type="match status" value="1"/>
</dbReference>
<dbReference type="PROSITE" id="PS51354">
    <property type="entry name" value="GLUTAREDOXIN_2"/>
    <property type="match status" value="1"/>
</dbReference>
<protein>
    <recommendedName>
        <fullName evidence="6">Glutaredoxin domain-containing protein</fullName>
    </recommendedName>
</protein>
<name>A0A7S0E9Z0_9EUKA</name>
<dbReference type="InterPro" id="IPR036249">
    <property type="entry name" value="Thioredoxin-like_sf"/>
</dbReference>
<evidence type="ECO:0000313" key="5">
    <source>
        <dbReference type="EMBL" id="CAD8475800.1"/>
    </source>
</evidence>
<feature type="region of interest" description="Disordered" evidence="1">
    <location>
        <begin position="146"/>
        <end position="166"/>
    </location>
</feature>
<evidence type="ECO:0000259" key="3">
    <source>
        <dbReference type="Pfam" id="PF00462"/>
    </source>
</evidence>
<feature type="compositionally biased region" description="Low complexity" evidence="1">
    <location>
        <begin position="25"/>
        <end position="35"/>
    </location>
</feature>
<dbReference type="InterPro" id="IPR006869">
    <property type="entry name" value="DUF547"/>
</dbReference>
<organism evidence="5">
    <name type="scientific">Phaeocystis antarctica</name>
    <dbReference type="NCBI Taxonomy" id="33657"/>
    <lineage>
        <taxon>Eukaryota</taxon>
        <taxon>Haptista</taxon>
        <taxon>Haptophyta</taxon>
        <taxon>Prymnesiophyceae</taxon>
        <taxon>Phaeocystales</taxon>
        <taxon>Phaeocystaceae</taxon>
        <taxon>Phaeocystis</taxon>
    </lineage>
</organism>
<feature type="region of interest" description="Disordered" evidence="1">
    <location>
        <begin position="20"/>
        <end position="42"/>
    </location>
</feature>
<feature type="signal peptide" evidence="2">
    <location>
        <begin position="1"/>
        <end position="15"/>
    </location>
</feature>
<evidence type="ECO:0000256" key="2">
    <source>
        <dbReference type="SAM" id="SignalP"/>
    </source>
</evidence>
<dbReference type="Gene3D" id="3.40.30.10">
    <property type="entry name" value="Glutaredoxin"/>
    <property type="match status" value="1"/>
</dbReference>
<accession>A0A7S0E9Z0</accession>
<feature type="domain" description="DUF547" evidence="4">
    <location>
        <begin position="250"/>
        <end position="378"/>
    </location>
</feature>
<sequence length="459" mass="48653">MLMIVLPLIVSFTLSTRLPSDPTGAAARSPAPSARLSEEPGGCAGPRIERVDEAAAATLPLEVFTTPGCAYCARAKRFFKRHSLPYTERDVSADEAVLREMIQRASVATCPQIFVAGTLVGGYDNLLADYEAGRLEPRLARAGLQMEEAAPEDPQPEADEDEEEAALRTAAVRADSVLNPAMGGGGAADAAGTAAALQLCMLTLMDEFLDDAGARVRYGALRASGEFAEFVMTAGDLCDLPISSLDASAPTDERKAFWINLYNCLVMHGTTVVGSPKDGPARKAFFTGASGVAYRVAGCRLTLDDIEHGILRCNTPPIGADAPLFGEGDPRLALCLAPPTDPRLHFALNCGARSCPPIKLYEAARLEQGLSLAARAFVESDLAVEQDAEGARVSLSKILDWYGADFGADEAAVLGRLQGFLPEESAQHAALGEALQRPASELQVTYREYDWGGNDATSD</sequence>
<dbReference type="Pfam" id="PF04784">
    <property type="entry name" value="DUF547"/>
    <property type="match status" value="1"/>
</dbReference>
<proteinExistence type="predicted"/>
<dbReference type="InterPro" id="IPR002109">
    <property type="entry name" value="Glutaredoxin"/>
</dbReference>
<dbReference type="SUPFAM" id="SSF52833">
    <property type="entry name" value="Thioredoxin-like"/>
    <property type="match status" value="1"/>
</dbReference>
<evidence type="ECO:0000256" key="1">
    <source>
        <dbReference type="SAM" id="MobiDB-lite"/>
    </source>
</evidence>
<evidence type="ECO:0000259" key="4">
    <source>
        <dbReference type="Pfam" id="PF04784"/>
    </source>
</evidence>
<reference evidence="5" key="1">
    <citation type="submission" date="2021-01" db="EMBL/GenBank/DDBJ databases">
        <authorList>
            <person name="Corre E."/>
            <person name="Pelletier E."/>
            <person name="Niang G."/>
            <person name="Scheremetjew M."/>
            <person name="Finn R."/>
            <person name="Kale V."/>
            <person name="Holt S."/>
            <person name="Cochrane G."/>
            <person name="Meng A."/>
            <person name="Brown T."/>
            <person name="Cohen L."/>
        </authorList>
    </citation>
    <scope>NUCLEOTIDE SEQUENCE</scope>
    <source>
        <strain evidence="5">CCMP1374</strain>
    </source>
</reference>
<dbReference type="AlphaFoldDB" id="A0A7S0E9Z0"/>
<feature type="chain" id="PRO_5030742027" description="Glutaredoxin domain-containing protein" evidence="2">
    <location>
        <begin position="16"/>
        <end position="459"/>
    </location>
</feature>
<gene>
    <name evidence="5" type="ORF">PANT1444_LOCUS4459</name>
</gene>
<dbReference type="EMBL" id="HBEP01007913">
    <property type="protein sequence ID" value="CAD8475800.1"/>
    <property type="molecule type" value="Transcribed_RNA"/>
</dbReference>
<evidence type="ECO:0008006" key="6">
    <source>
        <dbReference type="Google" id="ProtNLM"/>
    </source>
</evidence>
<feature type="compositionally biased region" description="Acidic residues" evidence="1">
    <location>
        <begin position="149"/>
        <end position="164"/>
    </location>
</feature>
<feature type="domain" description="Glutaredoxin" evidence="3">
    <location>
        <begin position="62"/>
        <end position="120"/>
    </location>
</feature>
<dbReference type="Pfam" id="PF00462">
    <property type="entry name" value="Glutaredoxin"/>
    <property type="match status" value="1"/>
</dbReference>